<reference evidence="3" key="1">
    <citation type="submission" date="2017-02" db="EMBL/GenBank/DDBJ databases">
        <title>Draft Genome Sequence of the Salt Water Bacterium Oceanospirillum linum ATCC 11336.</title>
        <authorList>
            <person name="Trachtenberg A.M."/>
            <person name="Carney J.G."/>
            <person name="Linnane J.D."/>
            <person name="Rheaume B.A."/>
            <person name="Pitts N.L."/>
            <person name="Mykles D.L."/>
            <person name="Maclea K.S."/>
        </authorList>
    </citation>
    <scope>NUCLEOTIDE SEQUENCE [LARGE SCALE GENOMIC DNA]</scope>
    <source>
        <strain evidence="3">ATCC 11336</strain>
    </source>
</reference>
<name>A0A1T1HBK1_OCELI</name>
<evidence type="ECO:0000259" key="2">
    <source>
        <dbReference type="Pfam" id="PF09335"/>
    </source>
</evidence>
<accession>A0A1T1HBK1</accession>
<dbReference type="InterPro" id="IPR032816">
    <property type="entry name" value="VTT_dom"/>
</dbReference>
<dbReference type="PANTHER" id="PTHR42709">
    <property type="entry name" value="ALKALINE PHOSPHATASE LIKE PROTEIN"/>
    <property type="match status" value="1"/>
</dbReference>
<evidence type="ECO:0000256" key="1">
    <source>
        <dbReference type="SAM" id="Phobius"/>
    </source>
</evidence>
<feature type="transmembrane region" description="Helical" evidence="1">
    <location>
        <begin position="175"/>
        <end position="192"/>
    </location>
</feature>
<dbReference type="InterPro" id="IPR051311">
    <property type="entry name" value="DedA_domain"/>
</dbReference>
<dbReference type="RefSeq" id="WP_078319460.1">
    <property type="nucleotide sequence ID" value="NZ_FXTS01000003.1"/>
</dbReference>
<evidence type="ECO:0000313" key="3">
    <source>
        <dbReference type="EMBL" id="OOV87107.1"/>
    </source>
</evidence>
<sequence length="193" mass="21885">MKKHLINYFNGIADQKWLYPALFVFSFLESIIIPIPLELVLVPLMLQASSRRIWLLAGIALLGFLAGATLGYFSAIHLLDQLEPRLLQSQESQQYYQAALTEMQENGFWYLLTVGITPLPTQIAMLAAGSTAFPFGLFLLAMLVTRSIRYFSIAWVMSLWGKPGYRWLKSHKSRAKKLAVLLLVILALYELAF</sequence>
<keyword evidence="1" id="KW-1133">Transmembrane helix</keyword>
<evidence type="ECO:0000313" key="4">
    <source>
        <dbReference type="Proteomes" id="UP000190064"/>
    </source>
</evidence>
<gene>
    <name evidence="3" type="ORF">BTA35_0208885</name>
</gene>
<feature type="transmembrane region" description="Helical" evidence="1">
    <location>
        <begin position="123"/>
        <end position="144"/>
    </location>
</feature>
<comment type="caution">
    <text evidence="3">The sequence shown here is derived from an EMBL/GenBank/DDBJ whole genome shotgun (WGS) entry which is preliminary data.</text>
</comment>
<feature type="domain" description="VTT" evidence="2">
    <location>
        <begin position="46"/>
        <end position="156"/>
    </location>
</feature>
<proteinExistence type="predicted"/>
<keyword evidence="1" id="KW-0472">Membrane</keyword>
<dbReference type="GO" id="GO:0005886">
    <property type="term" value="C:plasma membrane"/>
    <property type="evidence" value="ECO:0007669"/>
    <property type="project" value="TreeGrafter"/>
</dbReference>
<dbReference type="STRING" id="966.BTA35_0208885"/>
<feature type="transmembrane region" description="Helical" evidence="1">
    <location>
        <begin position="53"/>
        <end position="79"/>
    </location>
</feature>
<dbReference type="EMBL" id="MTSD02000003">
    <property type="protein sequence ID" value="OOV87107.1"/>
    <property type="molecule type" value="Genomic_DNA"/>
</dbReference>
<dbReference type="Proteomes" id="UP000190064">
    <property type="component" value="Unassembled WGS sequence"/>
</dbReference>
<protein>
    <recommendedName>
        <fullName evidence="2">VTT domain-containing protein</fullName>
    </recommendedName>
</protein>
<keyword evidence="1" id="KW-0812">Transmembrane</keyword>
<dbReference type="Pfam" id="PF09335">
    <property type="entry name" value="VTT_dom"/>
    <property type="match status" value="1"/>
</dbReference>
<feature type="transmembrane region" description="Helical" evidence="1">
    <location>
        <begin position="17"/>
        <end position="41"/>
    </location>
</feature>
<organism evidence="3 4">
    <name type="scientific">Oceanospirillum linum</name>
    <dbReference type="NCBI Taxonomy" id="966"/>
    <lineage>
        <taxon>Bacteria</taxon>
        <taxon>Pseudomonadati</taxon>
        <taxon>Pseudomonadota</taxon>
        <taxon>Gammaproteobacteria</taxon>
        <taxon>Oceanospirillales</taxon>
        <taxon>Oceanospirillaceae</taxon>
        <taxon>Oceanospirillum</taxon>
    </lineage>
</organism>
<keyword evidence="4" id="KW-1185">Reference proteome</keyword>
<dbReference type="PANTHER" id="PTHR42709:SF11">
    <property type="entry name" value="DEDA FAMILY PROTEIN"/>
    <property type="match status" value="1"/>
</dbReference>
<dbReference type="AlphaFoldDB" id="A0A1T1HBK1"/>